<dbReference type="InterPro" id="IPR036388">
    <property type="entry name" value="WH-like_DNA-bd_sf"/>
</dbReference>
<dbReference type="EMBL" id="JBHTAS010000001">
    <property type="protein sequence ID" value="MFC7142426.1"/>
    <property type="molecule type" value="Genomic_DNA"/>
</dbReference>
<dbReference type="Pfam" id="PF24035">
    <property type="entry name" value="DUF7344"/>
    <property type="match status" value="1"/>
</dbReference>
<keyword evidence="3" id="KW-1185">Reference proteome</keyword>
<gene>
    <name evidence="2" type="ORF">ACFQMA_21630</name>
</gene>
<dbReference type="Proteomes" id="UP001596432">
    <property type="component" value="Unassembled WGS sequence"/>
</dbReference>
<feature type="domain" description="DUF7344" evidence="1">
    <location>
        <begin position="17"/>
        <end position="92"/>
    </location>
</feature>
<evidence type="ECO:0000259" key="1">
    <source>
        <dbReference type="Pfam" id="PF24035"/>
    </source>
</evidence>
<dbReference type="AlphaFoldDB" id="A0ABD5Y6B8"/>
<dbReference type="RefSeq" id="WP_274323492.1">
    <property type="nucleotide sequence ID" value="NZ_CP118158.1"/>
</dbReference>
<name>A0ABD5Y6B8_9EURY</name>
<reference evidence="2 3" key="1">
    <citation type="journal article" date="2019" name="Int. J. Syst. Evol. Microbiol.">
        <title>The Global Catalogue of Microorganisms (GCM) 10K type strain sequencing project: providing services to taxonomists for standard genome sequencing and annotation.</title>
        <authorList>
            <consortium name="The Broad Institute Genomics Platform"/>
            <consortium name="The Broad Institute Genome Sequencing Center for Infectious Disease"/>
            <person name="Wu L."/>
            <person name="Ma J."/>
        </authorList>
    </citation>
    <scope>NUCLEOTIDE SEQUENCE [LARGE SCALE GENOMIC DNA]</scope>
    <source>
        <strain evidence="2 3">XZYJT29</strain>
    </source>
</reference>
<organism evidence="2 3">
    <name type="scientific">Halosimplex aquaticum</name>
    <dbReference type="NCBI Taxonomy" id="3026162"/>
    <lineage>
        <taxon>Archaea</taxon>
        <taxon>Methanobacteriati</taxon>
        <taxon>Methanobacteriota</taxon>
        <taxon>Stenosarchaea group</taxon>
        <taxon>Halobacteria</taxon>
        <taxon>Halobacteriales</taxon>
        <taxon>Haloarculaceae</taxon>
        <taxon>Halosimplex</taxon>
    </lineage>
</organism>
<accession>A0ABD5Y6B8</accession>
<dbReference type="InterPro" id="IPR055768">
    <property type="entry name" value="DUF7344"/>
</dbReference>
<comment type="caution">
    <text evidence="2">The sequence shown here is derived from an EMBL/GenBank/DDBJ whole genome shotgun (WGS) entry which is preliminary data.</text>
</comment>
<dbReference type="Gene3D" id="1.10.10.10">
    <property type="entry name" value="Winged helix-like DNA-binding domain superfamily/Winged helix DNA-binding domain"/>
    <property type="match status" value="1"/>
</dbReference>
<evidence type="ECO:0000313" key="3">
    <source>
        <dbReference type="Proteomes" id="UP001596432"/>
    </source>
</evidence>
<sequence>MTPTDGTLRHSDKSLVYDALSSSRRRDVVRLLDDAEAGLRLRDLAEAVAERELEDGADDEQVKRVQASLYHVHIPKLADAGIVRYREGSDQVRLTQAVTFDAIDVLGE</sequence>
<dbReference type="GeneID" id="78822766"/>
<proteinExistence type="predicted"/>
<evidence type="ECO:0000313" key="2">
    <source>
        <dbReference type="EMBL" id="MFC7142426.1"/>
    </source>
</evidence>
<protein>
    <recommendedName>
        <fullName evidence="1">DUF7344 domain-containing protein</fullName>
    </recommendedName>
</protein>